<feature type="compositionally biased region" description="Acidic residues" evidence="4">
    <location>
        <begin position="91"/>
        <end position="120"/>
    </location>
</feature>
<evidence type="ECO:0000256" key="3">
    <source>
        <dbReference type="ARBA" id="ARBA00023242"/>
    </source>
</evidence>
<dbReference type="OrthoDB" id="10266662at2759"/>
<dbReference type="GO" id="GO:0005654">
    <property type="term" value="C:nucleoplasm"/>
    <property type="evidence" value="ECO:0007669"/>
    <property type="project" value="TreeGrafter"/>
</dbReference>
<evidence type="ECO:0000313" key="6">
    <source>
        <dbReference type="Proteomes" id="UP000183567"/>
    </source>
</evidence>
<evidence type="ECO:0008006" key="7">
    <source>
        <dbReference type="Google" id="ProtNLM"/>
    </source>
</evidence>
<dbReference type="GO" id="GO:0030690">
    <property type="term" value="C:Noc1p-Noc2p complex"/>
    <property type="evidence" value="ECO:0007669"/>
    <property type="project" value="TreeGrafter"/>
</dbReference>
<name>A0A1J8RGM1_9AGAM</name>
<dbReference type="InterPro" id="IPR005343">
    <property type="entry name" value="Noc2"/>
</dbReference>
<dbReference type="GO" id="GO:0030691">
    <property type="term" value="C:Noc2p-Noc3p complex"/>
    <property type="evidence" value="ECO:0007669"/>
    <property type="project" value="TreeGrafter"/>
</dbReference>
<feature type="compositionally biased region" description="Acidic residues" evidence="4">
    <location>
        <begin position="175"/>
        <end position="196"/>
    </location>
</feature>
<dbReference type="PANTHER" id="PTHR12687:SF4">
    <property type="entry name" value="NUCLEOLAR COMPLEX PROTEIN 2 HOMOLOG"/>
    <property type="match status" value="1"/>
</dbReference>
<feature type="region of interest" description="Disordered" evidence="4">
    <location>
        <begin position="85"/>
        <end position="121"/>
    </location>
</feature>
<organism evidence="5 6">
    <name type="scientific">Rhizopogon vesiculosus</name>
    <dbReference type="NCBI Taxonomy" id="180088"/>
    <lineage>
        <taxon>Eukaryota</taxon>
        <taxon>Fungi</taxon>
        <taxon>Dikarya</taxon>
        <taxon>Basidiomycota</taxon>
        <taxon>Agaricomycotina</taxon>
        <taxon>Agaricomycetes</taxon>
        <taxon>Agaricomycetidae</taxon>
        <taxon>Boletales</taxon>
        <taxon>Suillineae</taxon>
        <taxon>Rhizopogonaceae</taxon>
        <taxon>Rhizopogon</taxon>
    </lineage>
</organism>
<evidence type="ECO:0000313" key="5">
    <source>
        <dbReference type="EMBL" id="OJA20954.1"/>
    </source>
</evidence>
<feature type="region of interest" description="Disordered" evidence="4">
    <location>
        <begin position="166"/>
        <end position="196"/>
    </location>
</feature>
<comment type="caution">
    <text evidence="5">The sequence shown here is derived from an EMBL/GenBank/DDBJ whole genome shotgun (WGS) entry which is preliminary data.</text>
</comment>
<evidence type="ECO:0000256" key="2">
    <source>
        <dbReference type="ARBA" id="ARBA00005907"/>
    </source>
</evidence>
<accession>A0A1J8RGM1</accession>
<dbReference type="STRING" id="180088.A0A1J8RGM1"/>
<evidence type="ECO:0000256" key="4">
    <source>
        <dbReference type="SAM" id="MobiDB-lite"/>
    </source>
</evidence>
<dbReference type="EMBL" id="LVVM01000337">
    <property type="protein sequence ID" value="OJA20954.1"/>
    <property type="molecule type" value="Genomic_DNA"/>
</dbReference>
<dbReference type="GO" id="GO:0005730">
    <property type="term" value="C:nucleolus"/>
    <property type="evidence" value="ECO:0007669"/>
    <property type="project" value="TreeGrafter"/>
</dbReference>
<sequence length="737" mass="83354">MGKAAKSSRKFAASGKLKQSIQSRKKHQQLRKKIEGRRGTHGKGKRRVTSEENGGDDDDDDDEKVVTEDVKKAGKDVKKMTASDLLGAEFMGDDDDDAEEDEDDAAGGEFSADEDEEDVADDHSFASVDDLEDQGAAHMFELAQLAEKDPEFYKYLQENDHELLEFNATQSSDNEMYEDEEDDGMDEDEDGDDEGDQLPILTTDILKTWQRALLEHRSLRALRKLLIAFRSAVHMNEDDQVLLWRIDNAAVYLKLVTTSLRYTPIVLAHHVPYKTLQNGKFKQPTQSAKQKALQKLTLSYFNNVVYLIPQLTDSETLRLALTESAKILPYVVSSRKAVKAYLKASPDVLSFLYWFLLCIYLWSTGEDDVRIAAFLAVRRLASSTESSIVDLVLKSTYLALVRACKSTSTYRLPSITLMKNSACELFCMDYGATYPHAFGQVRPSEQLEPMNQFLNQFQEAYRQVYNWQYAHCVDFWALVLGRACDAQAQLERGGQESELQPLIYPLVQVSLGAIKLISNSRSYPFHLHIARSMLHLTRHTRTYIPLAPYLLPVISSTLTASGKPKSSTLRPLEMETHIRAPAQYIRTRVYVSGLVEETIFILAEWLGSGPVHRSVAFPEVIVPIVVTLRRTLKNCKELGKEAGMVKGLVERVEESAKWIDQLRAGINFGPGKMGEVEQWEANVKIEESPLGKYLKVQQKTREKRKRMIDKVRTSPYLAQVPLMSSQANQGEDEILED</sequence>
<dbReference type="Proteomes" id="UP000183567">
    <property type="component" value="Unassembled WGS sequence"/>
</dbReference>
<reference evidence="5 6" key="1">
    <citation type="submission" date="2016-03" db="EMBL/GenBank/DDBJ databases">
        <title>Comparative genomics of the ectomycorrhizal sister species Rhizopogon vinicolor and Rhizopogon vesiculosus (Basidiomycota: Boletales) reveals a divergence of the mating type B locus.</title>
        <authorList>
            <person name="Mujic A.B."/>
            <person name="Kuo A."/>
            <person name="Tritt A."/>
            <person name="Lipzen A."/>
            <person name="Chen C."/>
            <person name="Johnson J."/>
            <person name="Sharma A."/>
            <person name="Barry K."/>
            <person name="Grigoriev I.V."/>
            <person name="Spatafora J.W."/>
        </authorList>
    </citation>
    <scope>NUCLEOTIDE SEQUENCE [LARGE SCALE GENOMIC DNA]</scope>
    <source>
        <strain evidence="5 6">AM-OR11-056</strain>
    </source>
</reference>
<dbReference type="AlphaFoldDB" id="A0A1J8RGM1"/>
<comment type="similarity">
    <text evidence="2">Belongs to the NOC2 family.</text>
</comment>
<keyword evidence="6" id="KW-1185">Reference proteome</keyword>
<feature type="region of interest" description="Disordered" evidence="4">
    <location>
        <begin position="1"/>
        <end position="65"/>
    </location>
</feature>
<dbReference type="Pfam" id="PF03715">
    <property type="entry name" value="Noc2"/>
    <property type="match status" value="1"/>
</dbReference>
<evidence type="ECO:0000256" key="1">
    <source>
        <dbReference type="ARBA" id="ARBA00004123"/>
    </source>
</evidence>
<dbReference type="PANTHER" id="PTHR12687">
    <property type="entry name" value="NUCLEOLAR COMPLEX 2 AND RAD4-RELATED"/>
    <property type="match status" value="1"/>
</dbReference>
<gene>
    <name evidence="5" type="ORF">AZE42_03494</name>
</gene>
<feature type="compositionally biased region" description="Low complexity" evidence="4">
    <location>
        <begin position="1"/>
        <end position="16"/>
    </location>
</feature>
<dbReference type="GO" id="GO:0042273">
    <property type="term" value="P:ribosomal large subunit biogenesis"/>
    <property type="evidence" value="ECO:0007669"/>
    <property type="project" value="TreeGrafter"/>
</dbReference>
<feature type="compositionally biased region" description="Acidic residues" evidence="4">
    <location>
        <begin position="53"/>
        <end position="63"/>
    </location>
</feature>
<protein>
    <recommendedName>
        <fullName evidence="7">Noc2-domain-containing protein</fullName>
    </recommendedName>
</protein>
<keyword evidence="3" id="KW-0539">Nucleus</keyword>
<proteinExistence type="inferred from homology"/>
<comment type="subcellular location">
    <subcellularLocation>
        <location evidence="1">Nucleus</location>
    </subcellularLocation>
</comment>